<keyword evidence="1" id="KW-1133">Transmembrane helix</keyword>
<feature type="transmembrane region" description="Helical" evidence="1">
    <location>
        <begin position="48"/>
        <end position="68"/>
    </location>
</feature>
<accession>A0A2J0KZX3</accession>
<dbReference type="InterPro" id="IPR021320">
    <property type="entry name" value="DUF2905"/>
</dbReference>
<dbReference type="PANTHER" id="PTHR36443:SF1">
    <property type="entry name" value="BSR5223 PROTEIN"/>
    <property type="match status" value="1"/>
</dbReference>
<dbReference type="PANTHER" id="PTHR36443">
    <property type="entry name" value="BSR5223 PROTEIN"/>
    <property type="match status" value="1"/>
</dbReference>
<evidence type="ECO:0000313" key="2">
    <source>
        <dbReference type="EMBL" id="PIU41970.1"/>
    </source>
</evidence>
<evidence type="ECO:0000313" key="3">
    <source>
        <dbReference type="Proteomes" id="UP000230052"/>
    </source>
</evidence>
<dbReference type="Proteomes" id="UP000230052">
    <property type="component" value="Unassembled WGS sequence"/>
</dbReference>
<proteinExistence type="predicted"/>
<dbReference type="EMBL" id="PEWV01000025">
    <property type="protein sequence ID" value="PIU41970.1"/>
    <property type="molecule type" value="Genomic_DNA"/>
</dbReference>
<organism evidence="2 3">
    <name type="scientific">Candidatus Aquitaenariimonas noxiae</name>
    <dbReference type="NCBI Taxonomy" id="1974741"/>
    <lineage>
        <taxon>Bacteria</taxon>
        <taxon>Pseudomonadati</taxon>
        <taxon>Candidatus Omnitrophota</taxon>
        <taxon>Candidatus Aquitaenariimonas</taxon>
    </lineage>
</organism>
<gene>
    <name evidence="2" type="ORF">COS99_02550</name>
</gene>
<reference evidence="2 3" key="1">
    <citation type="submission" date="2017-09" db="EMBL/GenBank/DDBJ databases">
        <title>Depth-based differentiation of microbial function through sediment-hosted aquifers and enrichment of novel symbionts in the deep terrestrial subsurface.</title>
        <authorList>
            <person name="Probst A.J."/>
            <person name="Ladd B."/>
            <person name="Jarett J.K."/>
            <person name="Geller-Mcgrath D.E."/>
            <person name="Sieber C.M."/>
            <person name="Emerson J.B."/>
            <person name="Anantharaman K."/>
            <person name="Thomas B.C."/>
            <person name="Malmstrom R."/>
            <person name="Stieglmeier M."/>
            <person name="Klingl A."/>
            <person name="Woyke T."/>
            <person name="Ryan C.M."/>
            <person name="Banfield J.F."/>
        </authorList>
    </citation>
    <scope>NUCLEOTIDE SEQUENCE [LARGE SCALE GENOMIC DNA]</scope>
    <source>
        <strain evidence="2">CG07_land_8_20_14_0_80_42_15</strain>
    </source>
</reference>
<name>A0A2J0KZX3_9BACT</name>
<dbReference type="Pfam" id="PF11146">
    <property type="entry name" value="DUF2905"/>
    <property type="match status" value="1"/>
</dbReference>
<evidence type="ECO:0000256" key="1">
    <source>
        <dbReference type="SAM" id="Phobius"/>
    </source>
</evidence>
<keyword evidence="1" id="KW-0812">Transmembrane</keyword>
<protein>
    <submittedName>
        <fullName evidence="2">DUF2905 domain-containing protein</fullName>
    </submittedName>
</protein>
<feature type="transmembrane region" description="Helical" evidence="1">
    <location>
        <begin position="7"/>
        <end position="28"/>
    </location>
</feature>
<sequence length="71" mass="8050">MGMLGRTFILFGMILVVIGIIFVLGVKIPWVGKLPGDIYVQKKNFTFYFPLATSIIVSIIFTLILFLINRK</sequence>
<comment type="caution">
    <text evidence="2">The sequence shown here is derived from an EMBL/GenBank/DDBJ whole genome shotgun (WGS) entry which is preliminary data.</text>
</comment>
<keyword evidence="1" id="KW-0472">Membrane</keyword>
<dbReference type="AlphaFoldDB" id="A0A2J0KZX3"/>